<feature type="transmembrane region" description="Helical" evidence="5">
    <location>
        <begin position="217"/>
        <end position="235"/>
    </location>
</feature>
<evidence type="ECO:0000256" key="4">
    <source>
        <dbReference type="ARBA" id="ARBA00023136"/>
    </source>
</evidence>
<dbReference type="PANTHER" id="PTHR36834">
    <property type="entry name" value="MEMBRANE PROTEIN-RELATED"/>
    <property type="match status" value="1"/>
</dbReference>
<dbReference type="InterPro" id="IPR006976">
    <property type="entry name" value="VanZ-like"/>
</dbReference>
<feature type="transmembrane region" description="Helical" evidence="5">
    <location>
        <begin position="280"/>
        <end position="297"/>
    </location>
</feature>
<dbReference type="Proteomes" id="UP001256646">
    <property type="component" value="Unassembled WGS sequence"/>
</dbReference>
<feature type="transmembrane region" description="Helical" evidence="5">
    <location>
        <begin position="143"/>
        <end position="165"/>
    </location>
</feature>
<comment type="caution">
    <text evidence="8">The sequence shown here is derived from an EMBL/GenBank/DDBJ whole genome shotgun (WGS) entry which is preliminary data.</text>
</comment>
<comment type="subcellular location">
    <subcellularLocation>
        <location evidence="1">Membrane</location>
        <topology evidence="1">Multi-pass membrane protein</topology>
    </subcellularLocation>
</comment>
<keyword evidence="3 5" id="KW-1133">Transmembrane helix</keyword>
<keyword evidence="4 5" id="KW-0472">Membrane</keyword>
<feature type="transmembrane region" description="Helical" evidence="5">
    <location>
        <begin position="317"/>
        <end position="341"/>
    </location>
</feature>
<evidence type="ECO:0000259" key="6">
    <source>
        <dbReference type="Pfam" id="PF04892"/>
    </source>
</evidence>
<keyword evidence="2 5" id="KW-0812">Transmembrane</keyword>
<feature type="transmembrane region" description="Helical" evidence="5">
    <location>
        <begin position="6"/>
        <end position="31"/>
    </location>
</feature>
<name>A0ABU1EGI0_9CLOT</name>
<dbReference type="PIRSF" id="PIRSF031578">
    <property type="entry name" value="Uncharacterised_Vanz_RDD-cont"/>
    <property type="match status" value="1"/>
</dbReference>
<keyword evidence="9" id="KW-1185">Reference proteome</keyword>
<dbReference type="InterPro" id="IPR010432">
    <property type="entry name" value="RDD"/>
</dbReference>
<evidence type="ECO:0000256" key="1">
    <source>
        <dbReference type="ARBA" id="ARBA00004141"/>
    </source>
</evidence>
<dbReference type="InterPro" id="IPR021192">
    <property type="entry name" value="UCP031578_Vanz/RDD"/>
</dbReference>
<dbReference type="EMBL" id="JAVJAN010000015">
    <property type="protein sequence ID" value="MDR5587222.1"/>
    <property type="molecule type" value="Genomic_DNA"/>
</dbReference>
<dbReference type="PANTHER" id="PTHR36834:SF1">
    <property type="entry name" value="INTEGRAL MEMBRANE PROTEIN"/>
    <property type="match status" value="1"/>
</dbReference>
<organism evidence="8 9">
    <name type="scientific">Clostridium aquiflavi</name>
    <dbReference type="NCBI Taxonomy" id="3073603"/>
    <lineage>
        <taxon>Bacteria</taxon>
        <taxon>Bacillati</taxon>
        <taxon>Bacillota</taxon>
        <taxon>Clostridia</taxon>
        <taxon>Eubacteriales</taxon>
        <taxon>Clostridiaceae</taxon>
        <taxon>Clostridium</taxon>
    </lineage>
</organism>
<proteinExistence type="predicted"/>
<feature type="transmembrane region" description="Helical" evidence="5">
    <location>
        <begin position="113"/>
        <end position="131"/>
    </location>
</feature>
<evidence type="ECO:0000259" key="7">
    <source>
        <dbReference type="Pfam" id="PF06271"/>
    </source>
</evidence>
<evidence type="ECO:0000256" key="3">
    <source>
        <dbReference type="ARBA" id="ARBA00022989"/>
    </source>
</evidence>
<feature type="transmembrane region" description="Helical" evidence="5">
    <location>
        <begin position="177"/>
        <end position="197"/>
    </location>
</feature>
<evidence type="ECO:0000313" key="9">
    <source>
        <dbReference type="Proteomes" id="UP001256646"/>
    </source>
</evidence>
<evidence type="ECO:0000313" key="8">
    <source>
        <dbReference type="EMBL" id="MDR5587222.1"/>
    </source>
</evidence>
<dbReference type="InterPro" id="IPR053150">
    <property type="entry name" value="Teicoplanin_resist-assoc"/>
</dbReference>
<reference evidence="8 9" key="1">
    <citation type="submission" date="2023-09" db="EMBL/GenBank/DDBJ databases">
        <authorList>
            <person name="Zhai L."/>
        </authorList>
    </citation>
    <scope>NUCLEOTIDE SEQUENCE [LARGE SCALE GENOMIC DNA]</scope>
    <source>
        <strain evidence="8 9">5 N-1</strain>
    </source>
</reference>
<dbReference type="RefSeq" id="WP_252212046.1">
    <property type="nucleotide sequence ID" value="NZ_JAVJAN010000015.1"/>
</dbReference>
<evidence type="ECO:0000256" key="2">
    <source>
        <dbReference type="ARBA" id="ARBA00022692"/>
    </source>
</evidence>
<feature type="transmembrane region" description="Helical" evidence="5">
    <location>
        <begin position="241"/>
        <end position="259"/>
    </location>
</feature>
<sequence length="360" mass="42401">MMHYVFPIKIAMLTFSILAIFITIPFSLYQYRKYGYINKFRTLILYSFLLYLLCTYYLIILPLPLTTDIRSLQAEGTQHIQLIPFNFIIDIFKETDIVFSKPFTYINILKERAFLQAAFNGILLTPLGIYLRYYFKKDLKKTILITFLVSLFFELTQLSGLYGIYNAPYRLFDVDDLILNTFGGFLGYLIAPLFTYYLPKSNTLDDNIDLQKLKVGYVRRFFAFYIDWFILGFIPNINSNLFVKSLIVFIYFIVLVYLTNGQTLGKYLFKIRIKGKHEKLSFKEIFIRYGILYYGVFGVNKILFTAIDLNKIDYANYIIVIMLIAIVINLLIFVHLLLSIIKKDNMLFYEKLSNTKNIII</sequence>
<accession>A0ABU1EGI0</accession>
<protein>
    <submittedName>
        <fullName evidence="8">VanZ family protein</fullName>
    </submittedName>
</protein>
<feature type="transmembrane region" description="Helical" evidence="5">
    <location>
        <begin position="43"/>
        <end position="63"/>
    </location>
</feature>
<dbReference type="Pfam" id="PF04892">
    <property type="entry name" value="VanZ"/>
    <property type="match status" value="1"/>
</dbReference>
<gene>
    <name evidence="8" type="ORF">RGC78_07035</name>
</gene>
<evidence type="ECO:0000256" key="5">
    <source>
        <dbReference type="SAM" id="Phobius"/>
    </source>
</evidence>
<feature type="domain" description="VanZ-like" evidence="6">
    <location>
        <begin position="48"/>
        <end position="194"/>
    </location>
</feature>
<feature type="domain" description="RDD" evidence="7">
    <location>
        <begin position="245"/>
        <end position="332"/>
    </location>
</feature>
<dbReference type="Pfam" id="PF06271">
    <property type="entry name" value="RDD"/>
    <property type="match status" value="1"/>
</dbReference>